<dbReference type="EC" id="3.5.1.28" evidence="2"/>
<dbReference type="InterPro" id="IPR002502">
    <property type="entry name" value="Amidase_domain"/>
</dbReference>
<evidence type="ECO:0000313" key="6">
    <source>
        <dbReference type="EMBL" id="KFI66556.1"/>
    </source>
</evidence>
<dbReference type="GO" id="GO:0009253">
    <property type="term" value="P:peptidoglycan catabolic process"/>
    <property type="evidence" value="ECO:0007669"/>
    <property type="project" value="InterPro"/>
</dbReference>
<comment type="caution">
    <text evidence="6">The sequence shown here is derived from an EMBL/GenBank/DDBJ whole genome shotgun (WGS) entry which is preliminary data.</text>
</comment>
<dbReference type="GO" id="GO:0008745">
    <property type="term" value="F:N-acetylmuramoyl-L-alanine amidase activity"/>
    <property type="evidence" value="ECO:0007669"/>
    <property type="project" value="UniProtKB-EC"/>
</dbReference>
<dbReference type="InterPro" id="IPR051206">
    <property type="entry name" value="NAMLAA_amidase_2"/>
</dbReference>
<dbReference type="Pfam" id="PF01510">
    <property type="entry name" value="Amidase_2"/>
    <property type="match status" value="1"/>
</dbReference>
<dbReference type="PANTHER" id="PTHR30417:SF1">
    <property type="entry name" value="N-ACETYLMURAMOYL-L-ALANINE AMIDASE AMID"/>
    <property type="match status" value="1"/>
</dbReference>
<gene>
    <name evidence="6" type="ORF">BMAGN_1466</name>
</gene>
<organism evidence="6 7">
    <name type="scientific">Bifidobacterium magnum</name>
    <dbReference type="NCBI Taxonomy" id="1692"/>
    <lineage>
        <taxon>Bacteria</taxon>
        <taxon>Bacillati</taxon>
        <taxon>Actinomycetota</taxon>
        <taxon>Actinomycetes</taxon>
        <taxon>Bifidobacteriales</taxon>
        <taxon>Bifidobacteriaceae</taxon>
        <taxon>Bifidobacterium</taxon>
    </lineage>
</organism>
<keyword evidence="3" id="KW-0378">Hydrolase</keyword>
<dbReference type="EMBL" id="JGZB01000013">
    <property type="protein sequence ID" value="KFI66556.1"/>
    <property type="molecule type" value="Genomic_DNA"/>
</dbReference>
<name>A0A087B6A6_9BIFI</name>
<dbReference type="InterPro" id="IPR036505">
    <property type="entry name" value="Amidase/PGRP_sf"/>
</dbReference>
<dbReference type="CDD" id="cd06583">
    <property type="entry name" value="PGRP"/>
    <property type="match status" value="1"/>
</dbReference>
<dbReference type="STRING" id="1692.BMAGN_1466"/>
<evidence type="ECO:0000259" key="5">
    <source>
        <dbReference type="SMART" id="SM00644"/>
    </source>
</evidence>
<accession>A0A087B6A6</accession>
<evidence type="ECO:0000256" key="2">
    <source>
        <dbReference type="ARBA" id="ARBA00011901"/>
    </source>
</evidence>
<dbReference type="GO" id="GO:0071555">
    <property type="term" value="P:cell wall organization"/>
    <property type="evidence" value="ECO:0007669"/>
    <property type="project" value="UniProtKB-KW"/>
</dbReference>
<reference evidence="6 7" key="1">
    <citation type="submission" date="2014-03" db="EMBL/GenBank/DDBJ databases">
        <title>Genomics of Bifidobacteria.</title>
        <authorList>
            <person name="Ventura M."/>
            <person name="Milani C."/>
            <person name="Lugli G.A."/>
        </authorList>
    </citation>
    <scope>NUCLEOTIDE SEQUENCE [LARGE SCALE GENOMIC DNA]</scope>
    <source>
        <strain evidence="6 7">LMG 11591</strain>
    </source>
</reference>
<protein>
    <recommendedName>
        <fullName evidence="2">N-acetylmuramoyl-L-alanine amidase</fullName>
        <ecNumber evidence="2">3.5.1.28</ecNumber>
    </recommendedName>
</protein>
<dbReference type="Gene3D" id="3.40.80.10">
    <property type="entry name" value="Peptidoglycan recognition protein-like"/>
    <property type="match status" value="1"/>
</dbReference>
<keyword evidence="4" id="KW-0961">Cell wall biogenesis/degradation</keyword>
<feature type="domain" description="N-acetylmuramoyl-L-alanine amidase" evidence="5">
    <location>
        <begin position="16"/>
        <end position="146"/>
    </location>
</feature>
<dbReference type="Proteomes" id="UP000029052">
    <property type="component" value="Unassembled WGS sequence"/>
</dbReference>
<comment type="catalytic activity">
    <reaction evidence="1">
        <text>Hydrolyzes the link between N-acetylmuramoyl residues and L-amino acid residues in certain cell-wall glycopeptides.</text>
        <dbReference type="EC" id="3.5.1.28"/>
    </reaction>
</comment>
<dbReference type="PANTHER" id="PTHR30417">
    <property type="entry name" value="N-ACETYLMURAMOYL-L-ALANINE AMIDASE AMID"/>
    <property type="match status" value="1"/>
</dbReference>
<dbReference type="SUPFAM" id="SSF55846">
    <property type="entry name" value="N-acetylmuramoyl-L-alanine amidase-like"/>
    <property type="match status" value="1"/>
</dbReference>
<dbReference type="SMART" id="SM00644">
    <property type="entry name" value="Ami_2"/>
    <property type="match status" value="1"/>
</dbReference>
<evidence type="ECO:0000256" key="1">
    <source>
        <dbReference type="ARBA" id="ARBA00001561"/>
    </source>
</evidence>
<dbReference type="AlphaFoldDB" id="A0A087B6A6"/>
<keyword evidence="7" id="KW-1185">Reference proteome</keyword>
<dbReference type="GO" id="GO:0009254">
    <property type="term" value="P:peptidoglycan turnover"/>
    <property type="evidence" value="ECO:0007669"/>
    <property type="project" value="TreeGrafter"/>
</dbReference>
<proteinExistence type="predicted"/>
<sequence>MKNWETLDADEVKLLTRHYTAGRAGHKIDKIILHHNAGNLSIQGCWDVWQTSEASAHYQVDSNGRIGQLVYDSDTAWHAGDALANYTGIGIEHADISSNPWRISDKCLDNGAHLVAALCRYYKLGRPQYGKNVFFHRDFCATECPASIAGSQRDAYFKRAGEWYDAMQAGKTNINTQQGDDDMVTTQDMEKIAKLTADKVWLHKLPSGAVARDMISPACQNAFWLRDHGVPNIMNRVAVCETKVTAMETAMNALAKSVGANPADIAKIVEDAVKNKLDEIDIQITATPKA</sequence>
<evidence type="ECO:0000256" key="4">
    <source>
        <dbReference type="ARBA" id="ARBA00023316"/>
    </source>
</evidence>
<evidence type="ECO:0000256" key="3">
    <source>
        <dbReference type="ARBA" id="ARBA00022801"/>
    </source>
</evidence>
<dbReference type="eggNOG" id="COG3023">
    <property type="taxonomic scope" value="Bacteria"/>
</dbReference>
<evidence type="ECO:0000313" key="7">
    <source>
        <dbReference type="Proteomes" id="UP000029052"/>
    </source>
</evidence>
<dbReference type="RefSeq" id="WP_022860296.1">
    <property type="nucleotide sequence ID" value="NZ_JGZB01000013.1"/>
</dbReference>